<dbReference type="EMBL" id="JAZDWZ010000001">
    <property type="protein sequence ID" value="MEE3928025.1"/>
    <property type="molecule type" value="Genomic_DNA"/>
</dbReference>
<organism evidence="3 4">
    <name type="scientific">Mycoplasmopsis ciconiae</name>
    <dbReference type="NCBI Taxonomy" id="561067"/>
    <lineage>
        <taxon>Bacteria</taxon>
        <taxon>Bacillati</taxon>
        <taxon>Mycoplasmatota</taxon>
        <taxon>Mycoplasmoidales</taxon>
        <taxon>Metamycoplasmataceae</taxon>
        <taxon>Mycoplasmopsis</taxon>
    </lineage>
</organism>
<keyword evidence="1" id="KW-0175">Coiled coil</keyword>
<keyword evidence="2" id="KW-0732">Signal</keyword>
<evidence type="ECO:0000313" key="4">
    <source>
        <dbReference type="Proteomes" id="UP001344817"/>
    </source>
</evidence>
<name>A0ABU7MKQ5_9BACT</name>
<dbReference type="RefSeq" id="WP_330500440.1">
    <property type="nucleotide sequence ID" value="NZ_JAZDWZ010000001.1"/>
</dbReference>
<protein>
    <submittedName>
        <fullName evidence="3">Uncharacterized protein</fullName>
    </submittedName>
</protein>
<reference evidence="3" key="1">
    <citation type="submission" date="2024-01" db="EMBL/GenBank/DDBJ databases">
        <title>Genome sequence of Mycoplasma ciconiae type strain DSM 25251.</title>
        <authorList>
            <person name="Spergser J."/>
        </authorList>
    </citation>
    <scope>NUCLEOTIDE SEQUENCE [LARGE SCALE GENOMIC DNA]</scope>
    <source>
        <strain evidence="3">DSM 25251</strain>
    </source>
</reference>
<feature type="coiled-coil region" evidence="1">
    <location>
        <begin position="605"/>
        <end position="685"/>
    </location>
</feature>
<comment type="caution">
    <text evidence="3">The sequence shown here is derived from an EMBL/GenBank/DDBJ whole genome shotgun (WGS) entry which is preliminary data.</text>
</comment>
<evidence type="ECO:0000256" key="2">
    <source>
        <dbReference type="SAM" id="SignalP"/>
    </source>
</evidence>
<evidence type="ECO:0000256" key="1">
    <source>
        <dbReference type="SAM" id="Coils"/>
    </source>
</evidence>
<gene>
    <name evidence="3" type="ORF">V2E24_00335</name>
</gene>
<feature type="chain" id="PRO_5046552172" evidence="2">
    <location>
        <begin position="23"/>
        <end position="2845"/>
    </location>
</feature>
<keyword evidence="4" id="KW-1185">Reference proteome</keyword>
<accession>A0ABU7MKQ5</accession>
<dbReference type="Proteomes" id="UP001344817">
    <property type="component" value="Unassembled WGS sequence"/>
</dbReference>
<proteinExistence type="predicted"/>
<feature type="signal peptide" evidence="2">
    <location>
        <begin position="1"/>
        <end position="22"/>
    </location>
</feature>
<sequence length="2845" mass="323874">MNKKNKALTATAISALALSAGAGAFLFNLSEKSQVKDVIISDTSRFEFLNQKIKQIYEKIQDPNLTEEEKIKLLELAKEAQEILDNSNSTYTQAYNKAQEIDFYLNSLELQKGIEQNNVTEISKALDELANMINDPNIKEEFEKNTQTITDKLKDPNISTKEKDQLYQDYINALDDALNNQSNIQKPLVDNLNKIDNLLNQDNNFLSVEDKAVLKNYLKEAEEKLTSTSLSAQDVQVLSKNIEEVFNLMLNKNTSSIEDINAFNKKIEQAIVEISNAQLPQEQKDKLLSEITQIKAQANTTESVFGVSKQNDISVLDEQLKGVLNHLSDAFLTKEELIAKLNKVFDSNVILNNVPLNQQYKNYINAQKQMLNDLLSSTNKDETQIKNALLDLLLQTTKDQITAKALDQAIDQMIDKATEAKNTNLINRSDLENIKSDLSSFDVSSLEEAFKEVQKLLGNDAIVLQRSQQLNTNIDQLQKELETVLTNSINPNLTLANSIKQQIAQLKTQNRYSLSVLEQQQNKFLDASNDLKDLEKQILNELINEGDNLVQNSYLPQSLKDRINQLKIISKPLANSLSGSTRNQLVPRIEQYKELISQASVYKIYDKVEKQANDLKQKTSDLLSNSPREQEAAVLVEKQIDQILDNIEATKNNLAISDQQKEQQIQQASDALNNIDSKLADVKNLSTLEQSILDEINSDKDQDEKAILTSQIERIKNIIQNNSNAYAHLNEEYDFEAVAKQLNDLFQEYLKDKNELIKQRTYNSILRHINNTFAPLRFNGQNTPMQQSFINELNKLQEHLNDPNVSDEIFDEYRQKMIDLDSRVENAYLFEVAANNLNKAIDVAQSYTYGQYEPTTAINQAKATAQNASEIFEKAQGGDFLNAEEFLEKQQQLENELAQLKLAQAQSLLKFAASKLTPYLYTDTNSNAALSEIINVVNSNINSVINDAFELANNPQANIEELKSFSEKVENTYKLASVLNGALLTYQSQANDPKYDLVFERYKDVILSNLLNTNDSLSEIGAKIRNIDAETSKITPQKNVIDNLILIKQVYPNTFISNNLEQQNSNIQAQRVFYRPYISELNAKISEYQETFSDKNLSVPQLIELNNNIIDTTLKAQSTKEDLTNKWNNLTQEVETTYQNYRALSTQLSFNTPIMDKYYNEVYLSAKESLETTFDDLNQINTDLIIAYWKDKFDNQYTKLKLDIEIAYPDNSDPIFSATIAAKTDLLESLEFVNNLVHPENITPKLSDAELKEKESQISALFVNNQISVLQSIEAYSKQALKLIQKINEYNNNQDENANSLEALSGALQANRLSKVVVNSSSDLDVIAQIQTLIDNLNEAYRNNISFNDYKNESILSVNELIKKYEAQINEANVSSYPLNFKEEQIDYLTNLSNEIESIEYTQNTPQEILAARNKVKQLMDRYDQIANNFLVIDELAQQVKLVTDTVGAKVENDKTNILSMINNDVYNLVNNQDQPQNSITNQYTNPNSTQISQFISELKSLQNIYYSAVKYTQSFENLQAEFNKIAANNDYPNGLFYESSVQKQKFQDYISAFNKKTLNIDENGFISNLPTSLTLDTAKAINDQSIALIKEQITQLTQYNIINNEASGLYTWDAKNVADSILNSVLVIPSNNQWSNVSDIRQIINTMKASVSKKFNLFTSRKEAVENITTKLNSLDNSSNVYSILNQKYTQKYNELKEQILSAQSEISNSYPNTQQENQYIIEISQIINDLNRMANNLFNVYPLYKNIAEAINLQKQQIAQVQLNPNISDSNNVINPQALAQLNAMIANVEKVQQAYTKETNEAQLKLIQTNILALTQKSKVVTLYAELFTKLTKDVQQTPQTSVNIQTNKFNLAQNQYTNLIAQPLFNILQEFITQANDSANFDVEKLINLQTRYLNGDAPSSFKVALANTNLLINSINEAVQYSNTKAQNETVAMNDLYTQLGTLNSLQASILSQAYQALVNVNRNEISKTNAINSISNDFNGILVRLQRQKYTEVQNQLSMASALNSYLNANYQSKTKSATPVISSYVSEAIDNLKALNINTPISQMNEQINISYQKMKQQIDAVYEYEKANLNAQIANVQKYLALYGKMSVDSIDSSQANVLKQMLNISEEALNSLLESVNNTSNNAQLPTNQAELTKFYEQDYQIFILNNLKTPLQNLTSSLESFRNSTLLSATNIKNGFENFNQQLSTNSLMENGQASLLMMIEAILWNSQVQNNDYLPQNYEQTFTLIRNFTSNYATNKESLNFDNLSQNFDDYQTFILNLYKVFPSLQEMIFNQNGGLKNTYSTYLNSRKNISTFLNTVAGQNYRSTDINESSPFSEFLNSYNTQTATAESVYTQTFEQISQNSSISRNLLNLNIAITSLYNFKLWLQQIVNISQIFNYLNENHADTQTPNYLYSDIKEDVIAEKFIESFEAIKNYNANEQERAKIHKVLNIAGKNYNSVLINPNRGSVANISAELENLANNLKNLFNEFSILNQPNFVYNLENIRIYLYAFGEVGSANENDYLQAIFQTNSNYKAVKYNIAFEYVNPFSVSAPTQYASVFGDLPNFIFNYDNVQTYFKTVQYLKVTKDNLPFYGRGDRQYLPNAEMYSVYNQITDLYPQRAIFKYTEAGWSPQTAVTNLFTSFVNYSNKGTNNWFLTDFSNAAVNQSTSTQDFNIKIKPKLPDGKITLDGVNYRIYKDWTFWSTIQPDNQGTIAWMPITVAIPLISEDNSKIGWITYMFQLTTYFDSSKPNNFTTFNVVANQAVVSSFLGKNIDKSGNLDQIIKDNATWIFGNSLSNKNVYIWFNSDYKYYPGSFNFNFWTTDTQNPQQTTQQYKDKFEVFDINLKLHSDILNQK</sequence>
<evidence type="ECO:0000313" key="3">
    <source>
        <dbReference type="EMBL" id="MEE3928025.1"/>
    </source>
</evidence>
<feature type="coiled-coil region" evidence="1">
    <location>
        <begin position="712"/>
        <end position="759"/>
    </location>
</feature>